<evidence type="ECO:0000256" key="8">
    <source>
        <dbReference type="ARBA" id="ARBA00023012"/>
    </source>
</evidence>
<evidence type="ECO:0000256" key="5">
    <source>
        <dbReference type="ARBA" id="ARBA00022741"/>
    </source>
</evidence>
<dbReference type="OrthoDB" id="5378360at2"/>
<evidence type="ECO:0000256" key="11">
    <source>
        <dbReference type="PROSITE-ProRule" id="PRU00169"/>
    </source>
</evidence>
<dbReference type="FunFam" id="3.30.565.10:FF:000010">
    <property type="entry name" value="Sensor histidine kinase RcsC"/>
    <property type="match status" value="1"/>
</dbReference>
<protein>
    <recommendedName>
        <fullName evidence="10">Sensory/regulatory protein RpfC</fullName>
        <ecNumber evidence="2">2.7.13.3</ecNumber>
    </recommendedName>
</protein>
<gene>
    <name evidence="15" type="ORF">SMGD1_1776</name>
</gene>
<dbReference type="CDD" id="cd00156">
    <property type="entry name" value="REC"/>
    <property type="match status" value="1"/>
</dbReference>
<keyword evidence="6 15" id="KW-0418">Kinase</keyword>
<keyword evidence="16" id="KW-1185">Reference proteome</keyword>
<evidence type="ECO:0000256" key="3">
    <source>
        <dbReference type="ARBA" id="ARBA00022553"/>
    </source>
</evidence>
<keyword evidence="12" id="KW-0812">Transmembrane</keyword>
<proteinExistence type="predicted"/>
<keyword evidence="5" id="KW-0547">Nucleotide-binding</keyword>
<comment type="subunit">
    <text evidence="9">At low DSF concentrations, interacts with RpfF.</text>
</comment>
<feature type="domain" description="Response regulatory" evidence="14">
    <location>
        <begin position="474"/>
        <end position="590"/>
    </location>
</feature>
<keyword evidence="12" id="KW-1133">Transmembrane helix</keyword>
<evidence type="ECO:0000313" key="15">
    <source>
        <dbReference type="EMBL" id="EHP30299.1"/>
    </source>
</evidence>
<dbReference type="CDD" id="cd17546">
    <property type="entry name" value="REC_hyHK_CKI1_RcsC-like"/>
    <property type="match status" value="1"/>
</dbReference>
<dbReference type="InterPro" id="IPR004358">
    <property type="entry name" value="Sig_transdc_His_kin-like_C"/>
</dbReference>
<dbReference type="Gene3D" id="1.10.287.130">
    <property type="match status" value="1"/>
</dbReference>
<dbReference type="InterPro" id="IPR005467">
    <property type="entry name" value="His_kinase_dom"/>
</dbReference>
<dbReference type="eggNOG" id="COG5002">
    <property type="taxonomic scope" value="Bacteria"/>
</dbReference>
<comment type="caution">
    <text evidence="15">The sequence shown here is derived from an EMBL/GenBank/DDBJ whole genome shotgun (WGS) entry which is preliminary data.</text>
</comment>
<dbReference type="SUPFAM" id="SSF55874">
    <property type="entry name" value="ATPase domain of HSP90 chaperone/DNA topoisomerase II/histidine kinase"/>
    <property type="match status" value="1"/>
</dbReference>
<sequence>MNFLDRLTLNVKLNILIFMTAFSILIVTALSFYIRYENRNITDSIYQNHIEPLVTLEEIKDIYNINILDTINEEKIGNISKDEAIEVLTLAKELLEKKWNQFALKEIDDEEKELFAYSKREFIKIVKILKNNESANDEEHNENIVKLKDIISYANIELNEYIRFQLALAYKKKVNSDYKYLQLIIYASIFILLMATLFYLFAVKIKNNINTLSRELVEAKEIAEESVKTKAIFLASMSHDIRTPMNGVIGMLGLLMNSKLDDTQKHQASLAKSSAKALLSLINDILDFSKVEAGKMDLEYIDFNIRDELGDFAEGIAFRAQEKGVELILEVTDIEQNMIKADPGRIRQILSNIVGNSIKFTSEGFIAIKAILDVTEPTDARLIIEMSDSGIGIPEDKIDTLFDSFSQVDASTTRKYGGTGLGLAIVEKLCELMNGKVEVKSDFGKGSIFTIDISVELSQDRSLAIPHNSVKDKKILIIDDSKFSIEAMKKQLQHWGMKVYSAIDSKEALKMLQDDSFDIAFIDRVIPDMNSEELAKTIRKNTAYSSMKIIMMTSLIDRVDAISYRNIGIDGFFPKPATTKDLFKALDTLFKDDNFFSSENIEEEQDPIFESNILLVEDNITNQLVANGMLEDFGLEADIANNGIEALEMLNSSSKKYNLIFMDCQMPELDGYGATQAIRAEQAGERYTNIPIIAMTANAMQGDQEKCRSAGMSDYLAKPIDKELLKNILLKWL</sequence>
<keyword evidence="12" id="KW-0472">Membrane</keyword>
<keyword evidence="8" id="KW-0902">Two-component regulatory system</keyword>
<dbReference type="FunFam" id="1.10.287.130:FF:000002">
    <property type="entry name" value="Two-component osmosensing histidine kinase"/>
    <property type="match status" value="1"/>
</dbReference>
<evidence type="ECO:0000256" key="12">
    <source>
        <dbReference type="SAM" id="Phobius"/>
    </source>
</evidence>
<dbReference type="GO" id="GO:0000155">
    <property type="term" value="F:phosphorelay sensor kinase activity"/>
    <property type="evidence" value="ECO:0007669"/>
    <property type="project" value="InterPro"/>
</dbReference>
<feature type="modified residue" description="4-aspartylphosphate" evidence="11">
    <location>
        <position position="523"/>
    </location>
</feature>
<keyword evidence="3 11" id="KW-0597">Phosphoprotein</keyword>
<dbReference type="SMART" id="SM00388">
    <property type="entry name" value="HisKA"/>
    <property type="match status" value="1"/>
</dbReference>
<dbReference type="GO" id="GO:0005524">
    <property type="term" value="F:ATP binding"/>
    <property type="evidence" value="ECO:0007669"/>
    <property type="project" value="UniProtKB-KW"/>
</dbReference>
<dbReference type="PROSITE" id="PS50109">
    <property type="entry name" value="HIS_KIN"/>
    <property type="match status" value="1"/>
</dbReference>
<dbReference type="SUPFAM" id="SSF47384">
    <property type="entry name" value="Homodimeric domain of signal transducing histidine kinase"/>
    <property type="match status" value="1"/>
</dbReference>
<dbReference type="SMART" id="SM00387">
    <property type="entry name" value="HATPase_c"/>
    <property type="match status" value="1"/>
</dbReference>
<feature type="transmembrane region" description="Helical" evidence="12">
    <location>
        <begin position="180"/>
        <end position="202"/>
    </location>
</feature>
<dbReference type="RefSeq" id="WP_008336217.1">
    <property type="nucleotide sequence ID" value="NZ_AFRZ01000001.1"/>
</dbReference>
<reference evidence="15 16" key="1">
    <citation type="journal article" date="2012" name="Proc. Natl. Acad. Sci. U.S.A.">
        <title>Genome and physiology of a model Epsilonproteobacterium responsible for sulfide detoxification in marine oxygen depletion zones.</title>
        <authorList>
            <person name="Grote J."/>
            <person name="Schott T."/>
            <person name="Bruckner C.G."/>
            <person name="Glockner F.O."/>
            <person name="Jost G."/>
            <person name="Teeling H."/>
            <person name="Labrenz M."/>
            <person name="Jurgens K."/>
        </authorList>
    </citation>
    <scope>NUCLEOTIDE SEQUENCE [LARGE SCALE GENOMIC DNA]</scope>
    <source>
        <strain evidence="15 16">GD1</strain>
    </source>
</reference>
<dbReference type="STRING" id="929558.SMGD1_1776"/>
<dbReference type="Gene3D" id="3.40.50.2300">
    <property type="match status" value="2"/>
</dbReference>
<dbReference type="Pfam" id="PF00072">
    <property type="entry name" value="Response_reg"/>
    <property type="match status" value="2"/>
</dbReference>
<dbReference type="PANTHER" id="PTHR45339">
    <property type="entry name" value="HYBRID SIGNAL TRANSDUCTION HISTIDINE KINASE J"/>
    <property type="match status" value="1"/>
</dbReference>
<dbReference type="Pfam" id="PF00512">
    <property type="entry name" value="HisKA"/>
    <property type="match status" value="1"/>
</dbReference>
<dbReference type="SUPFAM" id="SSF52172">
    <property type="entry name" value="CheY-like"/>
    <property type="match status" value="2"/>
</dbReference>
<dbReference type="Pfam" id="PF02518">
    <property type="entry name" value="HATPase_c"/>
    <property type="match status" value="1"/>
</dbReference>
<dbReference type="AlphaFoldDB" id="B6BIE5"/>
<dbReference type="InterPro" id="IPR011006">
    <property type="entry name" value="CheY-like_superfamily"/>
</dbReference>
<accession>B6BIE5</accession>
<evidence type="ECO:0000259" key="13">
    <source>
        <dbReference type="PROSITE" id="PS50109"/>
    </source>
</evidence>
<dbReference type="PROSITE" id="PS50110">
    <property type="entry name" value="RESPONSE_REGULATORY"/>
    <property type="match status" value="2"/>
</dbReference>
<dbReference type="InterPro" id="IPR001789">
    <property type="entry name" value="Sig_transdc_resp-reg_receiver"/>
</dbReference>
<feature type="domain" description="Histidine kinase" evidence="13">
    <location>
        <begin position="236"/>
        <end position="457"/>
    </location>
</feature>
<dbReference type="CDD" id="cd16922">
    <property type="entry name" value="HATPase_EvgS-ArcB-TorS-like"/>
    <property type="match status" value="1"/>
</dbReference>
<feature type="modified residue" description="4-aspartylphosphate" evidence="11">
    <location>
        <position position="663"/>
    </location>
</feature>
<dbReference type="PATRIC" id="fig|929558.5.peg.1771"/>
<dbReference type="Proteomes" id="UP000006431">
    <property type="component" value="Unassembled WGS sequence"/>
</dbReference>
<dbReference type="PANTHER" id="PTHR45339:SF1">
    <property type="entry name" value="HYBRID SIGNAL TRANSDUCTION HISTIDINE KINASE J"/>
    <property type="match status" value="1"/>
</dbReference>
<dbReference type="InterPro" id="IPR003661">
    <property type="entry name" value="HisK_dim/P_dom"/>
</dbReference>
<dbReference type="InterPro" id="IPR036890">
    <property type="entry name" value="HATPase_C_sf"/>
</dbReference>
<comment type="catalytic activity">
    <reaction evidence="1">
        <text>ATP + protein L-histidine = ADP + protein N-phospho-L-histidine.</text>
        <dbReference type="EC" id="2.7.13.3"/>
    </reaction>
</comment>
<evidence type="ECO:0000256" key="6">
    <source>
        <dbReference type="ARBA" id="ARBA00022777"/>
    </source>
</evidence>
<evidence type="ECO:0000256" key="10">
    <source>
        <dbReference type="ARBA" id="ARBA00068150"/>
    </source>
</evidence>
<dbReference type="HOGENOM" id="CLU_000445_114_15_7"/>
<evidence type="ECO:0000256" key="2">
    <source>
        <dbReference type="ARBA" id="ARBA00012438"/>
    </source>
</evidence>
<accession>H1FVI6</accession>
<dbReference type="SMART" id="SM00448">
    <property type="entry name" value="REC"/>
    <property type="match status" value="2"/>
</dbReference>
<keyword evidence="7" id="KW-0067">ATP-binding</keyword>
<evidence type="ECO:0000256" key="1">
    <source>
        <dbReference type="ARBA" id="ARBA00000085"/>
    </source>
</evidence>
<name>B6BIE5_SULGG</name>
<dbReference type="EC" id="2.7.13.3" evidence="2"/>
<dbReference type="CDD" id="cd00082">
    <property type="entry name" value="HisKA"/>
    <property type="match status" value="1"/>
</dbReference>
<dbReference type="EMBL" id="AFRZ01000001">
    <property type="protein sequence ID" value="EHP30299.1"/>
    <property type="molecule type" value="Genomic_DNA"/>
</dbReference>
<keyword evidence="4" id="KW-0808">Transferase</keyword>
<feature type="domain" description="Response regulatory" evidence="14">
    <location>
        <begin position="612"/>
        <end position="733"/>
    </location>
</feature>
<evidence type="ECO:0000256" key="9">
    <source>
        <dbReference type="ARBA" id="ARBA00064003"/>
    </source>
</evidence>
<feature type="transmembrane region" description="Helical" evidence="12">
    <location>
        <begin position="15"/>
        <end position="34"/>
    </location>
</feature>
<dbReference type="InterPro" id="IPR036097">
    <property type="entry name" value="HisK_dim/P_sf"/>
</dbReference>
<evidence type="ECO:0000259" key="14">
    <source>
        <dbReference type="PROSITE" id="PS50110"/>
    </source>
</evidence>
<dbReference type="Gene3D" id="3.30.565.10">
    <property type="entry name" value="Histidine kinase-like ATPase, C-terminal domain"/>
    <property type="match status" value="1"/>
</dbReference>
<dbReference type="PRINTS" id="PR00344">
    <property type="entry name" value="BCTRLSENSOR"/>
</dbReference>
<evidence type="ECO:0000256" key="4">
    <source>
        <dbReference type="ARBA" id="ARBA00022679"/>
    </source>
</evidence>
<evidence type="ECO:0000313" key="16">
    <source>
        <dbReference type="Proteomes" id="UP000006431"/>
    </source>
</evidence>
<evidence type="ECO:0000256" key="7">
    <source>
        <dbReference type="ARBA" id="ARBA00022840"/>
    </source>
</evidence>
<organism evidence="15 16">
    <name type="scientific">Sulfurimonas gotlandica (strain DSM 19862 / JCM 16533 / GD1)</name>
    <dbReference type="NCBI Taxonomy" id="929558"/>
    <lineage>
        <taxon>Bacteria</taxon>
        <taxon>Pseudomonadati</taxon>
        <taxon>Campylobacterota</taxon>
        <taxon>Epsilonproteobacteria</taxon>
        <taxon>Campylobacterales</taxon>
        <taxon>Sulfurimonadaceae</taxon>
        <taxon>Sulfurimonas</taxon>
    </lineage>
</organism>
<dbReference type="InterPro" id="IPR003594">
    <property type="entry name" value="HATPase_dom"/>
</dbReference>